<keyword evidence="2" id="KW-1185">Reference proteome</keyword>
<proteinExistence type="predicted"/>
<name>A0ACB8TJB6_9AGAM</name>
<dbReference type="Proteomes" id="UP000814140">
    <property type="component" value="Unassembled WGS sequence"/>
</dbReference>
<sequence length="2367" mass="256347">MTSPHPGPIAIVGIAAELPSGSWSSDNLDYDSFFRFLLDSAEAYERIPAERFNISCLKGTGVGQVLTETGAFLKNVKFFDHLEFGITNKDARLMSLSTRKLIELSFLSLLDSCIDYRGKNIGCYMSGVAHDMASVSGLDDAEARGSFAGGHCMIANRVSYHLDLRGPSIPTDTACSSTLFATHLAVQALRNGECDSALIGGCQINHRFAEWLVYTQGGVLARDGKCKPFDASADGFGRGEGAVVMVLKPLSKAVEDGDKIYATILGTGVNSSGAQAPVNAPVAPAQQDAMRRAFMSANRDPRDVDYIELHATGTAQGDPTEANWVGAQFKRDEELIIGSVKGNVGHLEITAFLASLCKVCSILNTGLIPPNVNFTTPNPAIRWEEYKLRVPTQATKLPCRSPSGRSLVAMTSSGIGGANGHCVVESAPPSAPVDSSFWSRGANIPSLLIAGGLSPRSAAAVAESLSSTIARQLQDAQLLVRTFGRRSRSMTWRTFSVVKGSEMSAFPEPALAPKTPQPVVFVFSGQGPQHFRMGRELFKTCTVFRDSVLGMDEVYRAATGSSLIQATGLFEDVADPVEALGDKQWPIRVTLSALTILQVALIDTLAAAGVKPDALVGHSAGETAVLYASGAASKAMAVELAIARGTAMSLIENAGGAMAAVSCSPEVAEKLVADVLKELGEDALDIGCHNALDSVTLSGAGTHIDLAVAKAEAAGIFARRLRTNIPVHSAMMDLCRKEYEKRVHDVFARYDVVAPRIKTYSTKSGTLLKETFDESYFWDGTRGPVLFTEAITNLLADLPNPIFCELGPHPVLASYLTSLSDRKAPVMCTMKRPRSGEAATDSIGLLDCFGRLVSAGYNGLDFDALCGKGQPSDGLELPPFPFAPKDVPYLAATAEIARQHQHRNGPINFPQLRINAATHPGLADHVIKGEPIMPGSGYVEMALEQGARKLWNVDFLSILPLSSDRPVPVQLFTEDSFWTVKSASSQDFSTWPTQYNRLHSRGSLSMNIEEHERHRVLPIDDIRSRLKPINTNELYAGFSSFAQYGSTYQRITGCLRGVDAAGRDEILVEIRGTDDDLPDIADYRLHPAVLDAALHILVHPTIAGSRDPEYFFLPSKIAYVVIPDALIDNPFPRVIYTHATLRRWSPDSVVYDATIIDEHGNALCVMEELELSRHGQPALHRVDKRFTLAYEQAPLSVAHVRRKSAGNPEIIPPSHSTNGHAAPQDISSTAVKSDSHPFIVAQTRPVIHYGFGEEIGIQSQVSDLDPLSELSIWFVASAGLDGDALLGFARSFRREYRLWTVRSVVFEGSWTKEEMEKAVESLSGDTDVELELSVDAEGSVFVPQIVAVPSPEEPVIFDPEKPWTYSKSGLRQLPTPPVPDEHVRVQISATSCNDDHFWEYVGLVDGDPTRPVMGIHPGVLSNIAVAHRGSLAVLPRFDTINGISGPPVLAMVIGVLGIGIHSFSHLERLKHSVILVTDSDTPTGGQIIEFYRQAGLEVVTLPSQPSLSAIRRVASRNPRIAVSGYRGLGDIQTLKRALSSDARVFLWNHPETGISWILEHDPWLIGDAMRLAVNAGGLEISVPFRSPVDFVSIKSLRVDVQAIFSPDKCYLLIGGIGTLGLQIALWMYQMGARQIVLTSRSGREGISARGDHSSRQLLDYMETLHDVSIRTEAVDATSAEQMANLLIRLDKPLGGCLILTGTLIDRTFAAQTRETFDAAHSSKVRVLQTLEKVMSIQSLDFLVSFSSVSGMFGNAGQTNYASANTALTGMTSHYSNAFTLVCPAINDVGLVLGATLDSTLSGRLKHLISWGSTSRELCDFLGDGIRMLRKSPISIYIPDFNWDLVRTHMGDSSMYAHLTHEDVPTGDVPTQSLSKIISQVLDIAEEDLSQDVPLTSYGLDSLSAAALSYALRPFLAISQLQLLADVSLRQLQARCDSDADVDAVKPTPDTTSASAQTRAMVDMVQKYSSDLSSQQRQAPSEAPRSTRAVLVTGVTGSLGAHALARLLKSPAIDRVYALVREHEGGENASTRLHSAFVERGLDASLLKAQHLTVLPSSGPGLGLSTEALSELRTELTDIVHLAWPVDFSKPLAEFEPAILGLRELIDLALGSGRPTLPKLLFGSTDSVFQDLLSPRPHPETLLKEPDVSVGTGYSESKWVAESVLAIARSRTALQPTIVRLGQLTGGVNGSWKTTEWVPAIISSSVALGCLPNRTHSLVSWIPVDTSAAAIVEMLDVQTPEVVHVRHPHPVPWTQLISYFALSLRLPLVSFDEWLSRLESGLLPSMNASGKDGPLRPALRMLHFFSTIRQSDALHRSSTEINGLSDVLSMEEGLRVSATLRDDRLPQLQGKDVEEWLAYWRSVGFIPN</sequence>
<evidence type="ECO:0000313" key="2">
    <source>
        <dbReference type="Proteomes" id="UP000814140"/>
    </source>
</evidence>
<evidence type="ECO:0000313" key="1">
    <source>
        <dbReference type="EMBL" id="KAI0068531.1"/>
    </source>
</evidence>
<reference evidence="1" key="1">
    <citation type="submission" date="2021-03" db="EMBL/GenBank/DDBJ databases">
        <authorList>
            <consortium name="DOE Joint Genome Institute"/>
            <person name="Ahrendt S."/>
            <person name="Looney B.P."/>
            <person name="Miyauchi S."/>
            <person name="Morin E."/>
            <person name="Drula E."/>
            <person name="Courty P.E."/>
            <person name="Chicoki N."/>
            <person name="Fauchery L."/>
            <person name="Kohler A."/>
            <person name="Kuo A."/>
            <person name="Labutti K."/>
            <person name="Pangilinan J."/>
            <person name="Lipzen A."/>
            <person name="Riley R."/>
            <person name="Andreopoulos W."/>
            <person name="He G."/>
            <person name="Johnson J."/>
            <person name="Barry K.W."/>
            <person name="Grigoriev I.V."/>
            <person name="Nagy L."/>
            <person name="Hibbett D."/>
            <person name="Henrissat B."/>
            <person name="Matheny P.B."/>
            <person name="Labbe J."/>
            <person name="Martin F."/>
        </authorList>
    </citation>
    <scope>NUCLEOTIDE SEQUENCE</scope>
    <source>
        <strain evidence="1">HHB10654</strain>
    </source>
</reference>
<dbReference type="EMBL" id="MU277187">
    <property type="protein sequence ID" value="KAI0068531.1"/>
    <property type="molecule type" value="Genomic_DNA"/>
</dbReference>
<protein>
    <submittedName>
        <fullName evidence="1">Uncharacterized protein</fullName>
    </submittedName>
</protein>
<comment type="caution">
    <text evidence="1">The sequence shown here is derived from an EMBL/GenBank/DDBJ whole genome shotgun (WGS) entry which is preliminary data.</text>
</comment>
<accession>A0ACB8TJB6</accession>
<gene>
    <name evidence="1" type="ORF">BV25DRAFT_1817381</name>
</gene>
<reference evidence="1" key="2">
    <citation type="journal article" date="2022" name="New Phytol.">
        <title>Evolutionary transition to the ectomycorrhizal habit in the genomes of a hyperdiverse lineage of mushroom-forming fungi.</title>
        <authorList>
            <person name="Looney B."/>
            <person name="Miyauchi S."/>
            <person name="Morin E."/>
            <person name="Drula E."/>
            <person name="Courty P.E."/>
            <person name="Kohler A."/>
            <person name="Kuo A."/>
            <person name="LaButti K."/>
            <person name="Pangilinan J."/>
            <person name="Lipzen A."/>
            <person name="Riley R."/>
            <person name="Andreopoulos W."/>
            <person name="He G."/>
            <person name="Johnson J."/>
            <person name="Nolan M."/>
            <person name="Tritt A."/>
            <person name="Barry K.W."/>
            <person name="Grigoriev I.V."/>
            <person name="Nagy L.G."/>
            <person name="Hibbett D."/>
            <person name="Henrissat B."/>
            <person name="Matheny P.B."/>
            <person name="Labbe J."/>
            <person name="Martin F.M."/>
        </authorList>
    </citation>
    <scope>NUCLEOTIDE SEQUENCE</scope>
    <source>
        <strain evidence="1">HHB10654</strain>
    </source>
</reference>
<organism evidence="1 2">
    <name type="scientific">Artomyces pyxidatus</name>
    <dbReference type="NCBI Taxonomy" id="48021"/>
    <lineage>
        <taxon>Eukaryota</taxon>
        <taxon>Fungi</taxon>
        <taxon>Dikarya</taxon>
        <taxon>Basidiomycota</taxon>
        <taxon>Agaricomycotina</taxon>
        <taxon>Agaricomycetes</taxon>
        <taxon>Russulales</taxon>
        <taxon>Auriscalpiaceae</taxon>
        <taxon>Artomyces</taxon>
    </lineage>
</organism>